<dbReference type="Pfam" id="PF06722">
    <property type="entry name" value="EryCIII-like_C"/>
    <property type="match status" value="1"/>
</dbReference>
<gene>
    <name evidence="2" type="primary">rhlB</name>
</gene>
<dbReference type="InterPro" id="IPR050426">
    <property type="entry name" value="Glycosyltransferase_28"/>
</dbReference>
<dbReference type="EMBL" id="KM819092">
    <property type="protein sequence ID" value="AJF21887.1"/>
    <property type="molecule type" value="Genomic_DNA"/>
</dbReference>
<dbReference type="PANTHER" id="PTHR48050">
    <property type="entry name" value="STEROL 3-BETA-GLUCOSYLTRANSFERASE"/>
    <property type="match status" value="1"/>
</dbReference>
<reference evidence="2" key="1">
    <citation type="submission" date="2014-10" db="EMBL/GenBank/DDBJ databases">
        <title>rhlA and rhlB confer grazing resistance to Pantoea ananatis BRT175 against the social amoeba, Dictyostelium discoideum.</title>
        <authorList>
            <person name="Stavrinides J."/>
            <person name="Smith D.D.N."/>
        </authorList>
    </citation>
    <scope>NUCLEOTIDE SEQUENCE</scope>
    <source>
        <strain evidence="2">BRT98</strain>
    </source>
</reference>
<accession>A0A0B5GA50</accession>
<dbReference type="SUPFAM" id="SSF53756">
    <property type="entry name" value="UDP-Glycosyltransferase/glycogen phosphorylase"/>
    <property type="match status" value="1"/>
</dbReference>
<protein>
    <submittedName>
        <fullName evidence="2">RhlB</fullName>
    </submittedName>
</protein>
<dbReference type="InterPro" id="IPR010610">
    <property type="entry name" value="EryCIII-like_C"/>
</dbReference>
<feature type="domain" description="Erythromycin biosynthesis protein CIII-like C-terminal" evidence="1">
    <location>
        <begin position="286"/>
        <end position="350"/>
    </location>
</feature>
<sequence>MVSEMKVIIGALGSAGDVFPCIEIGSLLKEKNHDVYLLANDYFRSEAVSRGLSFVAVGDKETYVNAVQDRSLWEKKHSLKRISHYMAEQQEAMFNAMSALVDDDCIIIHSLWCFAAKAVSDKYQIKKYAISLTNSNLKLQPGRVINALEKGLRVNLNWKLALFQRALVSPALQDTLDKLRRDNHLPACRNIYADWVSGGQRSIVLYEPWFYQKKARNGFYAGFMLNKSRASTDDEQITAFIDSRTVVFFTSWALAEKKSVSQILQDLKAEGLKCVLVTPTATALSVNDDVMTVPQLNIALVETCLFAIHHGGIGTTAQLLKNGVPQLIYPRAFDQFENARALERLACGLKGKGIKEIRKMAALSRHKKHNCDYYAAQFDKAGNKGHELENFLTR</sequence>
<dbReference type="PANTHER" id="PTHR48050:SF13">
    <property type="entry name" value="STEROL 3-BETA-GLUCOSYLTRANSFERASE UGT80A2"/>
    <property type="match status" value="1"/>
</dbReference>
<organism evidence="2">
    <name type="scientific">Pantoea ananas</name>
    <name type="common">Erwinia uredovora</name>
    <dbReference type="NCBI Taxonomy" id="553"/>
    <lineage>
        <taxon>Bacteria</taxon>
        <taxon>Pseudomonadati</taxon>
        <taxon>Pseudomonadota</taxon>
        <taxon>Gammaproteobacteria</taxon>
        <taxon>Enterobacterales</taxon>
        <taxon>Erwiniaceae</taxon>
        <taxon>Pantoea</taxon>
    </lineage>
</organism>
<evidence type="ECO:0000259" key="1">
    <source>
        <dbReference type="Pfam" id="PF06722"/>
    </source>
</evidence>
<dbReference type="AlphaFoldDB" id="A0A0B5GA50"/>
<proteinExistence type="predicted"/>
<evidence type="ECO:0000313" key="2">
    <source>
        <dbReference type="EMBL" id="AJF21887.1"/>
    </source>
</evidence>
<dbReference type="GO" id="GO:0016757">
    <property type="term" value="F:glycosyltransferase activity"/>
    <property type="evidence" value="ECO:0007669"/>
    <property type="project" value="UniProtKB-ARBA"/>
</dbReference>
<dbReference type="Gene3D" id="3.40.50.2000">
    <property type="entry name" value="Glycogen Phosphorylase B"/>
    <property type="match status" value="2"/>
</dbReference>
<name>A0A0B5GA50_PANAN</name>